<dbReference type="Pfam" id="PF00589">
    <property type="entry name" value="Phage_integrase"/>
    <property type="match status" value="1"/>
</dbReference>
<dbReference type="PROSITE" id="PS51898">
    <property type="entry name" value="TYR_RECOMBINASE"/>
    <property type="match status" value="1"/>
</dbReference>
<dbReference type="Proteomes" id="UP001207228">
    <property type="component" value="Unassembled WGS sequence"/>
</dbReference>
<evidence type="ECO:0000256" key="1">
    <source>
        <dbReference type="ARBA" id="ARBA00008857"/>
    </source>
</evidence>
<evidence type="ECO:0000313" key="6">
    <source>
        <dbReference type="Proteomes" id="UP001207228"/>
    </source>
</evidence>
<evidence type="ECO:0000259" key="4">
    <source>
        <dbReference type="PROSITE" id="PS51898"/>
    </source>
</evidence>
<dbReference type="InterPro" id="IPR025269">
    <property type="entry name" value="SAM-like_dom"/>
</dbReference>
<comment type="caution">
    <text evidence="5">The sequence shown here is derived from an EMBL/GenBank/DDBJ whole genome shotgun (WGS) entry which is preliminary data.</text>
</comment>
<dbReference type="InterPro" id="IPR035386">
    <property type="entry name" value="Arm-DNA-bind_5"/>
</dbReference>
<comment type="similarity">
    <text evidence="1">Belongs to the 'phage' integrase family.</text>
</comment>
<keyword evidence="2" id="KW-0238">DNA-binding</keyword>
<dbReference type="PANTHER" id="PTHR30349">
    <property type="entry name" value="PHAGE INTEGRASE-RELATED"/>
    <property type="match status" value="1"/>
</dbReference>
<accession>A0ABT3RJ62</accession>
<feature type="domain" description="Tyr recombinase" evidence="4">
    <location>
        <begin position="182"/>
        <end position="346"/>
    </location>
</feature>
<protein>
    <submittedName>
        <fullName evidence="5">Site-specific integrase</fullName>
    </submittedName>
</protein>
<evidence type="ECO:0000313" key="5">
    <source>
        <dbReference type="EMBL" id="MCX2741471.1"/>
    </source>
</evidence>
<dbReference type="Gene3D" id="1.10.150.130">
    <property type="match status" value="1"/>
</dbReference>
<dbReference type="PANTHER" id="PTHR30349:SF64">
    <property type="entry name" value="PROPHAGE INTEGRASE INTD-RELATED"/>
    <property type="match status" value="1"/>
</dbReference>
<evidence type="ECO:0000256" key="3">
    <source>
        <dbReference type="ARBA" id="ARBA00023172"/>
    </source>
</evidence>
<dbReference type="Pfam" id="PF17293">
    <property type="entry name" value="Arm-DNA-bind_5"/>
    <property type="match status" value="1"/>
</dbReference>
<dbReference type="CDD" id="cd01185">
    <property type="entry name" value="INTN1_C_like"/>
    <property type="match status" value="1"/>
</dbReference>
<dbReference type="Gene3D" id="1.10.443.10">
    <property type="entry name" value="Intergrase catalytic core"/>
    <property type="match status" value="1"/>
</dbReference>
<dbReference type="InterPro" id="IPR011010">
    <property type="entry name" value="DNA_brk_join_enz"/>
</dbReference>
<evidence type="ECO:0000256" key="2">
    <source>
        <dbReference type="ARBA" id="ARBA00023125"/>
    </source>
</evidence>
<proteinExistence type="inferred from homology"/>
<organism evidence="5 6">
    <name type="scientific">Pontibacter anaerobius</name>
    <dbReference type="NCBI Taxonomy" id="2993940"/>
    <lineage>
        <taxon>Bacteria</taxon>
        <taxon>Pseudomonadati</taxon>
        <taxon>Bacteroidota</taxon>
        <taxon>Cytophagia</taxon>
        <taxon>Cytophagales</taxon>
        <taxon>Hymenobacteraceae</taxon>
        <taxon>Pontibacter</taxon>
    </lineage>
</organism>
<dbReference type="RefSeq" id="WP_266053690.1">
    <property type="nucleotide sequence ID" value="NZ_JAPFQO010000011.1"/>
</dbReference>
<dbReference type="Pfam" id="PF13102">
    <property type="entry name" value="Phage_int_SAM_5"/>
    <property type="match status" value="1"/>
</dbReference>
<dbReference type="InterPro" id="IPR013762">
    <property type="entry name" value="Integrase-like_cat_sf"/>
</dbReference>
<dbReference type="InterPro" id="IPR010998">
    <property type="entry name" value="Integrase_recombinase_N"/>
</dbReference>
<keyword evidence="3" id="KW-0233">DNA recombination</keyword>
<keyword evidence="6" id="KW-1185">Reference proteome</keyword>
<name>A0ABT3RJ62_9BACT</name>
<reference evidence="5 6" key="1">
    <citation type="submission" date="2022-11" db="EMBL/GenBank/DDBJ databases">
        <title>The characterization of three novel Bacteroidetes species and genomic analysis of their roles in tidal elemental geochemical cycles.</title>
        <authorList>
            <person name="Ma K.-J."/>
        </authorList>
    </citation>
    <scope>NUCLEOTIDE SEQUENCE [LARGE SCALE GENOMIC DNA]</scope>
    <source>
        <strain evidence="5 6">M82</strain>
    </source>
</reference>
<dbReference type="EMBL" id="JAPFQO010000011">
    <property type="protein sequence ID" value="MCX2741471.1"/>
    <property type="molecule type" value="Genomic_DNA"/>
</dbReference>
<dbReference type="SUPFAM" id="SSF56349">
    <property type="entry name" value="DNA breaking-rejoining enzymes"/>
    <property type="match status" value="1"/>
</dbReference>
<sequence>MKVALRKKKMNDGTRSLYLDVYYRQERNYEFLKLYLVEPKTVSDRQRNKETLLLAESIAAKRLVELQTGEYGHVPQHRKQTDFVTYFEELTAARKKTGINYDTWLSVLRHLEKYVKGKPLPVERVNEKWLVEFRTYIEKKVSANSAHTYFNKVKAAVHQAFRDKLISSDPAFNVTSPKPEETQREYLTAEEVQKLVKTPCRYPILKKAFLFSVLTGLRWSDIQKLKWKDIQDQRLHFRQQKTKQVEYLPISDQAMQLLGNAGDPEDKIFRGLKYSAYINVGLAQWVLAAGVVKHITFHCARHTHATLLLNNGTDIYTVSKLLGHKNIKTTQIYAKVVDATKVQAVNQIPLIL</sequence>
<dbReference type="InterPro" id="IPR002104">
    <property type="entry name" value="Integrase_catalytic"/>
</dbReference>
<gene>
    <name evidence="5" type="ORF">OO017_16040</name>
</gene>
<dbReference type="InterPro" id="IPR050090">
    <property type="entry name" value="Tyrosine_recombinase_XerCD"/>
</dbReference>